<reference evidence="4" key="2">
    <citation type="submission" date="2024-06" db="EMBL/GenBank/DDBJ databases">
        <authorList>
            <person name="Petrova K.O."/>
            <person name="Toshchakov S.V."/>
            <person name="Boltjanskaja Y.V."/>
            <person name="Kevbrin V.V."/>
        </authorList>
    </citation>
    <scope>NUCLEOTIDE SEQUENCE</scope>
    <source>
        <strain evidence="4">Z-710</strain>
    </source>
</reference>
<dbReference type="RefSeq" id="WP_353893376.1">
    <property type="nucleotide sequence ID" value="NZ_CP159485.1"/>
</dbReference>
<proteinExistence type="predicted"/>
<dbReference type="EMBL" id="CP159485">
    <property type="protein sequence ID" value="XCI28824.1"/>
    <property type="molecule type" value="Genomic_DNA"/>
</dbReference>
<accession>A0AAU8HVA0</accession>
<dbReference type="PANTHER" id="PTHR33408:SF2">
    <property type="entry name" value="TRANSPOSASE DDE DOMAIN-CONTAINING PROTEIN"/>
    <property type="match status" value="1"/>
</dbReference>
<dbReference type="NCBIfam" id="NF033551">
    <property type="entry name" value="transpos_IS1182"/>
    <property type="match status" value="1"/>
</dbReference>
<evidence type="ECO:0000313" key="4">
    <source>
        <dbReference type="EMBL" id="XCI29300.1"/>
    </source>
</evidence>
<dbReference type="PANTHER" id="PTHR33408">
    <property type="entry name" value="TRANSPOSASE"/>
    <property type="match status" value="1"/>
</dbReference>
<reference evidence="4" key="1">
    <citation type="journal article" date="2018" name="Antonie Van Leeuwenhoek">
        <title>Proteinivorax hydrogeniformans sp. nov., an anaerobic, haloalkaliphilic bacterium fermenting proteinaceous compounds with high hydrogen production.</title>
        <authorList>
            <person name="Boltyanskaya Y."/>
            <person name="Detkova E."/>
            <person name="Pimenov N."/>
            <person name="Kevbrin V."/>
        </authorList>
    </citation>
    <scope>NUCLEOTIDE SEQUENCE</scope>
    <source>
        <strain evidence="4">Z-710</strain>
    </source>
</reference>
<gene>
    <name evidence="3" type="ORF">PRVXH_000102</name>
    <name evidence="4" type="ORF">PRVXH_000614</name>
</gene>
<dbReference type="EMBL" id="CP159485">
    <property type="protein sequence ID" value="XCI29300.1"/>
    <property type="molecule type" value="Genomic_DNA"/>
</dbReference>
<dbReference type="InterPro" id="IPR008490">
    <property type="entry name" value="Transposase_InsH_N"/>
</dbReference>
<evidence type="ECO:0000259" key="2">
    <source>
        <dbReference type="Pfam" id="PF13751"/>
    </source>
</evidence>
<dbReference type="Pfam" id="PF05598">
    <property type="entry name" value="DUF772"/>
    <property type="match status" value="1"/>
</dbReference>
<feature type="domain" description="Transposase DDE" evidence="2">
    <location>
        <begin position="377"/>
        <end position="501"/>
    </location>
</feature>
<evidence type="ECO:0000313" key="3">
    <source>
        <dbReference type="EMBL" id="XCI28824.1"/>
    </source>
</evidence>
<dbReference type="AlphaFoldDB" id="A0AAU8HVA0"/>
<feature type="domain" description="Transposase InsH N-terminal" evidence="1">
    <location>
        <begin position="16"/>
        <end position="104"/>
    </location>
</feature>
<evidence type="ECO:0000259" key="1">
    <source>
        <dbReference type="Pfam" id="PF05598"/>
    </source>
</evidence>
<protein>
    <submittedName>
        <fullName evidence="4">IS1182 family transposase</fullName>
    </submittedName>
</protein>
<dbReference type="Pfam" id="PF13751">
    <property type="entry name" value="DDE_Tnp_1_6"/>
    <property type="match status" value="1"/>
</dbReference>
<organism evidence="4">
    <name type="scientific">Proteinivorax hydrogeniformans</name>
    <dbReference type="NCBI Taxonomy" id="1826727"/>
    <lineage>
        <taxon>Bacteria</taxon>
        <taxon>Bacillati</taxon>
        <taxon>Bacillota</taxon>
        <taxon>Clostridia</taxon>
        <taxon>Eubacteriales</taxon>
        <taxon>Proteinivoracaceae</taxon>
        <taxon>Proteinivorax</taxon>
    </lineage>
</organism>
<dbReference type="InterPro" id="IPR025668">
    <property type="entry name" value="Tnp_DDE_dom"/>
</dbReference>
<sequence>MAKIYQLSLPLNTAVLIPDDSPVRTLAEVLNQLDYTPIYQDINRNGRPPYDPQTLVKVIIYGYMNQIYSSRKIEEACKRDLHFIWLLEGRNAPDHNTISRFRQKLEDFIEELFFQFVVKLGQMGEISYENLFVDGSKLEANANKYTFVWRKAVTKHEQRLQIKIKEFINNINQSYGFQYSCEQEKVTVEQLKNIKRSLMEVKRCENIEYVYGKGKRKTSLQKDAELLDEYLEKQQKYDDFKSTFKGRNSFSKTDKDATFMRMKDDHMKNAQLKPGYNAQLAVEGEYIVGADISSERSDQLTFVPFMEKLKSNLPQKHKNIVADSGYESEENYTYLESENQNAYIKPTTYNQINKKRFKDQIGRRENMLYDEELDQYICQNGKVLSPLTTTSRKSKSGYTSKVQIYESENCSGCKLKDKCKKSKGDKRLYVAKDFLRQREKSLKNIQTPLGKKLRMNRSIQVEGAFGIIKEDYGFRKFLSRGEKNVKTEFLLLCFGFNLNKLNRKGLRKKKGVTLHELKSA</sequence>
<name>A0AAU8HVA0_9FIRM</name>
<dbReference type="InterPro" id="IPR047629">
    <property type="entry name" value="IS1182_transpos"/>
</dbReference>